<keyword evidence="8" id="KW-1185">Reference proteome</keyword>
<feature type="domain" description="PIN" evidence="5">
    <location>
        <begin position="4"/>
        <end position="115"/>
    </location>
</feature>
<evidence type="ECO:0000313" key="7">
    <source>
        <dbReference type="EMBL" id="KGN37516.1"/>
    </source>
</evidence>
<dbReference type="EMBL" id="AVPK01000005">
    <property type="protein sequence ID" value="KGN37516.1"/>
    <property type="molecule type" value="Genomic_DNA"/>
</dbReference>
<dbReference type="InterPro" id="IPR029060">
    <property type="entry name" value="PIN-like_dom_sf"/>
</dbReference>
<dbReference type="Pfam" id="PF26343">
    <property type="entry name" value="VapC50_C"/>
    <property type="match status" value="1"/>
</dbReference>
<keyword evidence="1" id="KW-0540">Nuclease</keyword>
<comment type="caution">
    <text evidence="7">The sequence shown here is derived from an EMBL/GenBank/DDBJ whole genome shotgun (WGS) entry which is preliminary data.</text>
</comment>
<dbReference type="Pfam" id="PF13470">
    <property type="entry name" value="PIN_3"/>
    <property type="match status" value="1"/>
</dbReference>
<protein>
    <submittedName>
        <fullName evidence="7">Uncharacterized protein</fullName>
    </submittedName>
</protein>
<keyword evidence="4" id="KW-0460">Magnesium</keyword>
<dbReference type="RefSeq" id="WP_035904929.1">
    <property type="nucleotide sequence ID" value="NZ_AVPK01000005.1"/>
</dbReference>
<dbReference type="STRING" id="1385521.N803_14220"/>
<dbReference type="SUPFAM" id="SSF88723">
    <property type="entry name" value="PIN domain-like"/>
    <property type="match status" value="1"/>
</dbReference>
<dbReference type="InterPro" id="IPR058652">
    <property type="entry name" value="VapC50_C"/>
</dbReference>
<evidence type="ECO:0000256" key="3">
    <source>
        <dbReference type="ARBA" id="ARBA00022801"/>
    </source>
</evidence>
<evidence type="ECO:0000256" key="2">
    <source>
        <dbReference type="ARBA" id="ARBA00022723"/>
    </source>
</evidence>
<evidence type="ECO:0000259" key="6">
    <source>
        <dbReference type="Pfam" id="PF26343"/>
    </source>
</evidence>
<dbReference type="GO" id="GO:0046872">
    <property type="term" value="F:metal ion binding"/>
    <property type="evidence" value="ECO:0007669"/>
    <property type="project" value="UniProtKB-KW"/>
</dbReference>
<dbReference type="GO" id="GO:0004518">
    <property type="term" value="F:nuclease activity"/>
    <property type="evidence" value="ECO:0007669"/>
    <property type="project" value="UniProtKB-KW"/>
</dbReference>
<gene>
    <name evidence="7" type="ORF">N803_14220</name>
</gene>
<evidence type="ECO:0000256" key="1">
    <source>
        <dbReference type="ARBA" id="ARBA00022722"/>
    </source>
</evidence>
<dbReference type="GO" id="GO:0016787">
    <property type="term" value="F:hydrolase activity"/>
    <property type="evidence" value="ECO:0007669"/>
    <property type="project" value="UniProtKB-KW"/>
</dbReference>
<evidence type="ECO:0000259" key="5">
    <source>
        <dbReference type="Pfam" id="PF13470"/>
    </source>
</evidence>
<name>A0A0A0JPM0_9MICO</name>
<evidence type="ECO:0000313" key="8">
    <source>
        <dbReference type="Proteomes" id="UP000030011"/>
    </source>
</evidence>
<dbReference type="OrthoDB" id="211933at2"/>
<keyword evidence="2" id="KW-0479">Metal-binding</keyword>
<organism evidence="7 8">
    <name type="scientific">Knoellia subterranea KCTC 19937</name>
    <dbReference type="NCBI Taxonomy" id="1385521"/>
    <lineage>
        <taxon>Bacteria</taxon>
        <taxon>Bacillati</taxon>
        <taxon>Actinomycetota</taxon>
        <taxon>Actinomycetes</taxon>
        <taxon>Micrococcales</taxon>
        <taxon>Intrasporangiaceae</taxon>
        <taxon>Knoellia</taxon>
    </lineage>
</organism>
<dbReference type="InterPro" id="IPR002716">
    <property type="entry name" value="PIN_dom"/>
</dbReference>
<keyword evidence="3" id="KW-0378">Hydrolase</keyword>
<dbReference type="AlphaFoldDB" id="A0A0A0JPM0"/>
<proteinExistence type="predicted"/>
<evidence type="ECO:0000256" key="4">
    <source>
        <dbReference type="ARBA" id="ARBA00022842"/>
    </source>
</evidence>
<dbReference type="Proteomes" id="UP000030011">
    <property type="component" value="Unassembled WGS sequence"/>
</dbReference>
<accession>A0A0A0JPM0</accession>
<dbReference type="eggNOG" id="COG1569">
    <property type="taxonomic scope" value="Bacteria"/>
</dbReference>
<sequence length="192" mass="21239">MFSAVLDTCVLWPNLQRDFLLTLAAEGVFRPLWSEDILEELYIGEWRKRESRYEPREAAEASARRLVATIRRAFPDALVEGTDFVDEFGLPDPDDEHVAAAAFAGGAGAIVTHNLRDFPVEVLPAGLLVLAPDEFAHDMAVAAPVLAASAITSMSERYENPPLSQSDIIEILAKRYGMARAAELLRRTLRDT</sequence>
<feature type="domain" description="VapC50 C-terminal" evidence="6">
    <location>
        <begin position="132"/>
        <end position="187"/>
    </location>
</feature>
<reference evidence="7 8" key="1">
    <citation type="submission" date="2013-08" db="EMBL/GenBank/DDBJ databases">
        <title>The genome sequence of Knoellia subterranea.</title>
        <authorList>
            <person name="Zhu W."/>
            <person name="Wang G."/>
        </authorList>
    </citation>
    <scope>NUCLEOTIDE SEQUENCE [LARGE SCALE GENOMIC DNA]</scope>
    <source>
        <strain evidence="7 8">KCTC 19937</strain>
    </source>
</reference>